<dbReference type="Proteomes" id="UP000682782">
    <property type="component" value="Chromosome"/>
</dbReference>
<reference evidence="1" key="1">
    <citation type="submission" date="2021-01" db="EMBL/GenBank/DDBJ databases">
        <title>Complete genome sequence of Clostridiales bacterium R-7.</title>
        <authorList>
            <person name="Mahoney-Kurpe S.C."/>
            <person name="Palevich N."/>
            <person name="Koike S."/>
            <person name="Moon C.D."/>
            <person name="Attwood G.T."/>
        </authorList>
    </citation>
    <scope>NUCLEOTIDE SEQUENCE</scope>
    <source>
        <strain evidence="1">R-7</strain>
    </source>
</reference>
<name>A0AC61N6E7_9FIRM</name>
<keyword evidence="1" id="KW-0378">Hydrolase</keyword>
<keyword evidence="1" id="KW-0326">Glycosidase</keyword>
<organism evidence="1 2">
    <name type="scientific">Aristaeella hokkaidonensis</name>
    <dbReference type="NCBI Taxonomy" id="3046382"/>
    <lineage>
        <taxon>Bacteria</taxon>
        <taxon>Bacillati</taxon>
        <taxon>Bacillota</taxon>
        <taxon>Clostridia</taxon>
        <taxon>Eubacteriales</taxon>
        <taxon>Aristaeellaceae</taxon>
        <taxon>Aristaeella</taxon>
    </lineage>
</organism>
<accession>A0AC61N6E7</accession>
<proteinExistence type="predicted"/>
<keyword evidence="2" id="KW-1185">Reference proteome</keyword>
<dbReference type="EMBL" id="CP068393">
    <property type="protein sequence ID" value="QUC66949.1"/>
    <property type="molecule type" value="Genomic_DNA"/>
</dbReference>
<gene>
    <name evidence="1" type="ORF">JYE49_14095</name>
</gene>
<sequence>MKKRIFCLLLCLALIPFTAGAEEPADFFEKIEADTVGRIVRRYDSPTLKYTIERFTMEGEKCYLSRIWVQDPSRQIRKATAAWKKNISRPGNIIKKLPEAALAVNGSGFVSPLYPEIPENYPGTSEDYYYTPLGSLTVTDGEVFRNLEGVPYYGLALDADGLQMYTGADNGEVLATEPSQTWSFYVGCPMLRNNEDLLPEGWKFADQKASRTIIGRLDRNNYLILTVTKSKGKGVSLRRAQKFFLENFNTEWVYNLDGGQSYALMSRKQGKKKINTLAGGSVRVVDVMGFME</sequence>
<protein>
    <submittedName>
        <fullName evidence="1">Phosphodiester glycosidase family protein</fullName>
    </submittedName>
</protein>
<evidence type="ECO:0000313" key="1">
    <source>
        <dbReference type="EMBL" id="QUC66949.1"/>
    </source>
</evidence>
<evidence type="ECO:0000313" key="2">
    <source>
        <dbReference type="Proteomes" id="UP000682782"/>
    </source>
</evidence>